<dbReference type="NCBIfam" id="NF006145">
    <property type="entry name" value="PRK08295.1-2"/>
    <property type="match status" value="1"/>
</dbReference>
<dbReference type="NCBIfam" id="TIGR02937">
    <property type="entry name" value="sigma70-ECF"/>
    <property type="match status" value="1"/>
</dbReference>
<feature type="domain" description="RNA polymerase sigma-70 region 2" evidence="5">
    <location>
        <begin position="55"/>
        <end position="123"/>
    </location>
</feature>
<dbReference type="Proteomes" id="UP001595916">
    <property type="component" value="Unassembled WGS sequence"/>
</dbReference>
<keyword evidence="3" id="KW-0238">DNA-binding</keyword>
<evidence type="ECO:0000256" key="3">
    <source>
        <dbReference type="ARBA" id="ARBA00023125"/>
    </source>
</evidence>
<dbReference type="InterPro" id="IPR016371">
    <property type="entry name" value="RNA_pol_sigma-H_factor"/>
</dbReference>
<dbReference type="InterPro" id="IPR013324">
    <property type="entry name" value="RNA_pol_sigma_r3/r4-like"/>
</dbReference>
<dbReference type="PANTHER" id="PTHR30385">
    <property type="entry name" value="SIGMA FACTOR F FLAGELLAR"/>
    <property type="match status" value="1"/>
</dbReference>
<evidence type="ECO:0000259" key="6">
    <source>
        <dbReference type="Pfam" id="PF08281"/>
    </source>
</evidence>
<dbReference type="InterPro" id="IPR007627">
    <property type="entry name" value="RNA_pol_sigma70_r2"/>
</dbReference>
<proteinExistence type="predicted"/>
<dbReference type="InterPro" id="IPR013249">
    <property type="entry name" value="RNA_pol_sigma70_r4_t2"/>
</dbReference>
<dbReference type="NCBIfam" id="NF006148">
    <property type="entry name" value="PRK08295.1-5"/>
    <property type="match status" value="1"/>
</dbReference>
<keyword evidence="4" id="KW-0804">Transcription</keyword>
<dbReference type="InterPro" id="IPR013325">
    <property type="entry name" value="RNA_pol_sigma_r2"/>
</dbReference>
<dbReference type="Pfam" id="PF08281">
    <property type="entry name" value="Sigma70_r4_2"/>
    <property type="match status" value="1"/>
</dbReference>
<dbReference type="PANTHER" id="PTHR30385:SF1">
    <property type="entry name" value="RNA POLYMERASE SIGMA-H FACTOR"/>
    <property type="match status" value="1"/>
</dbReference>
<reference evidence="8" key="1">
    <citation type="journal article" date="2019" name="Int. J. Syst. Evol. Microbiol.">
        <title>The Global Catalogue of Microorganisms (GCM) 10K type strain sequencing project: providing services to taxonomists for standard genome sequencing and annotation.</title>
        <authorList>
            <consortium name="The Broad Institute Genomics Platform"/>
            <consortium name="The Broad Institute Genome Sequencing Center for Infectious Disease"/>
            <person name="Wu L."/>
            <person name="Ma J."/>
        </authorList>
    </citation>
    <scope>NUCLEOTIDE SEQUENCE [LARGE SCALE GENOMIC DNA]</scope>
    <source>
        <strain evidence="8">CCUG 46385</strain>
    </source>
</reference>
<sequence>MDRRTTEYLETRLKDCGLLENEAVLKRDILEQETVEVYLVTLAQQGDEIVIEYIFKKYRALVFNRAKTYFIAGADKEDLVQEGMIGLHKAIRDFDKDKNILFRYFAELCVNRQLITAVKGSTRQKHIPLNSYISLNKPVFEEDSEMTLMDLVANDVFSDPEEIILHKEKSEIVKKMIEELLTPLEKKVITMYLQGVSYQETATILGYNIKTIDNALQRSKRKFERYLSEGYLTDENKD</sequence>
<dbReference type="EMBL" id="JBHSHL010000021">
    <property type="protein sequence ID" value="MFC4804621.1"/>
    <property type="molecule type" value="Genomic_DNA"/>
</dbReference>
<evidence type="ECO:0000256" key="4">
    <source>
        <dbReference type="ARBA" id="ARBA00023163"/>
    </source>
</evidence>
<organism evidence="7 8">
    <name type="scientific">Filifactor villosus</name>
    <dbReference type="NCBI Taxonomy" id="29374"/>
    <lineage>
        <taxon>Bacteria</taxon>
        <taxon>Bacillati</taxon>
        <taxon>Bacillota</taxon>
        <taxon>Clostridia</taxon>
        <taxon>Peptostreptococcales</taxon>
        <taxon>Filifactoraceae</taxon>
        <taxon>Filifactor</taxon>
    </lineage>
</organism>
<dbReference type="PIRSF" id="PIRSF002939">
    <property type="entry name" value="RNA_polymerase_sigma-H_factor"/>
    <property type="match status" value="1"/>
</dbReference>
<comment type="caution">
    <text evidence="7">The sequence shown here is derived from an EMBL/GenBank/DDBJ whole genome shotgun (WGS) entry which is preliminary data.</text>
</comment>
<feature type="domain" description="RNA polymerase sigma factor 70 region 4 type 2" evidence="6">
    <location>
        <begin position="180"/>
        <end position="222"/>
    </location>
</feature>
<gene>
    <name evidence="7" type="primary">sigH</name>
    <name evidence="7" type="ORF">ACFO4R_05940</name>
</gene>
<name>A0ABV9QPM1_9FIRM</name>
<evidence type="ECO:0000313" key="8">
    <source>
        <dbReference type="Proteomes" id="UP001595916"/>
    </source>
</evidence>
<protein>
    <submittedName>
        <fullName evidence="7">RNA polymerase sporulation sigma factor SigH</fullName>
    </submittedName>
</protein>
<dbReference type="InterPro" id="IPR014284">
    <property type="entry name" value="RNA_pol_sigma-70_dom"/>
</dbReference>
<evidence type="ECO:0000256" key="2">
    <source>
        <dbReference type="ARBA" id="ARBA00023082"/>
    </source>
</evidence>
<evidence type="ECO:0000259" key="5">
    <source>
        <dbReference type="Pfam" id="PF04542"/>
    </source>
</evidence>
<evidence type="ECO:0000256" key="1">
    <source>
        <dbReference type="ARBA" id="ARBA00023015"/>
    </source>
</evidence>
<dbReference type="Gene3D" id="1.10.10.10">
    <property type="entry name" value="Winged helix-like DNA-binding domain superfamily/Winged helix DNA-binding domain"/>
    <property type="match status" value="1"/>
</dbReference>
<keyword evidence="8" id="KW-1185">Reference proteome</keyword>
<dbReference type="SUPFAM" id="SSF88946">
    <property type="entry name" value="Sigma2 domain of RNA polymerase sigma factors"/>
    <property type="match status" value="1"/>
</dbReference>
<dbReference type="SUPFAM" id="SSF88659">
    <property type="entry name" value="Sigma3 and sigma4 domains of RNA polymerase sigma factors"/>
    <property type="match status" value="1"/>
</dbReference>
<dbReference type="RefSeq" id="WP_379788135.1">
    <property type="nucleotide sequence ID" value="NZ_JBHSHL010000021.1"/>
</dbReference>
<dbReference type="InterPro" id="IPR036388">
    <property type="entry name" value="WH-like_DNA-bd_sf"/>
</dbReference>
<keyword evidence="2" id="KW-0731">Sigma factor</keyword>
<keyword evidence="1" id="KW-0805">Transcription regulation</keyword>
<dbReference type="Gene3D" id="1.20.120.1810">
    <property type="match status" value="1"/>
</dbReference>
<accession>A0ABV9QPM1</accession>
<evidence type="ECO:0000313" key="7">
    <source>
        <dbReference type="EMBL" id="MFC4804621.1"/>
    </source>
</evidence>
<dbReference type="NCBIfam" id="NF006147">
    <property type="entry name" value="PRK08295.1-4"/>
    <property type="match status" value="1"/>
</dbReference>
<dbReference type="Pfam" id="PF04542">
    <property type="entry name" value="Sigma70_r2"/>
    <property type="match status" value="1"/>
</dbReference>